<dbReference type="SMART" id="SM00419">
    <property type="entry name" value="HTH_CRP"/>
    <property type="match status" value="1"/>
</dbReference>
<dbReference type="SMART" id="SM00100">
    <property type="entry name" value="cNMP"/>
    <property type="match status" value="1"/>
</dbReference>
<dbReference type="Pfam" id="PF13545">
    <property type="entry name" value="HTH_Crp_2"/>
    <property type="match status" value="1"/>
</dbReference>
<dbReference type="Gene3D" id="2.60.120.10">
    <property type="entry name" value="Jelly Rolls"/>
    <property type="match status" value="1"/>
</dbReference>
<dbReference type="PROSITE" id="PS50042">
    <property type="entry name" value="CNMP_BINDING_3"/>
    <property type="match status" value="1"/>
</dbReference>
<dbReference type="PANTHER" id="PTHR24567">
    <property type="entry name" value="CRP FAMILY TRANSCRIPTIONAL REGULATORY PROTEIN"/>
    <property type="match status" value="1"/>
</dbReference>
<evidence type="ECO:0000256" key="1">
    <source>
        <dbReference type="ARBA" id="ARBA00023015"/>
    </source>
</evidence>
<evidence type="ECO:0000259" key="4">
    <source>
        <dbReference type="PROSITE" id="PS50042"/>
    </source>
</evidence>
<evidence type="ECO:0000313" key="6">
    <source>
        <dbReference type="EMBL" id="TMI87782.1"/>
    </source>
</evidence>
<dbReference type="EMBL" id="VBAK01000151">
    <property type="protein sequence ID" value="TMI87782.1"/>
    <property type="molecule type" value="Genomic_DNA"/>
</dbReference>
<dbReference type="Gene3D" id="1.10.10.10">
    <property type="entry name" value="Winged helix-like DNA-binding domain superfamily/Winged helix DNA-binding domain"/>
    <property type="match status" value="1"/>
</dbReference>
<dbReference type="GO" id="GO:0003677">
    <property type="term" value="F:DNA binding"/>
    <property type="evidence" value="ECO:0007669"/>
    <property type="project" value="UniProtKB-KW"/>
</dbReference>
<dbReference type="InterPro" id="IPR018490">
    <property type="entry name" value="cNMP-bd_dom_sf"/>
</dbReference>
<evidence type="ECO:0000313" key="7">
    <source>
        <dbReference type="Proteomes" id="UP000318509"/>
    </source>
</evidence>
<dbReference type="SUPFAM" id="SSF51206">
    <property type="entry name" value="cAMP-binding domain-like"/>
    <property type="match status" value="1"/>
</dbReference>
<feature type="domain" description="Cyclic nucleotide-binding" evidence="4">
    <location>
        <begin position="29"/>
        <end position="132"/>
    </location>
</feature>
<sequence>MVIVANGTEGGGRGVGSPGPGSDLRHMRLLAGLAPQDLGEVARFLNIRHYRPGGFIFDVGERADKIYFLDRGIVKVTIVSPDGRERILDVIDAGDTFGESFLGEERGRTSAAQSLTATVVRTMPAAAFISLMQTLPKLCVAFVRRLSDLQRRALLRLDAQMQADRGVRLLAVLVDLAERCGRRVGEGYLLPVELTQGELGRMVGLNRSSVSVLLNRKRRAGIVGGRGGTIVINPTLAREELRKAGLLFS</sequence>
<evidence type="ECO:0000259" key="5">
    <source>
        <dbReference type="PROSITE" id="PS51063"/>
    </source>
</evidence>
<reference evidence="6 7" key="1">
    <citation type="journal article" date="2019" name="Nat. Microbiol.">
        <title>Mediterranean grassland soil C-N compound turnover is dependent on rainfall and depth, and is mediated by genomically divergent microorganisms.</title>
        <authorList>
            <person name="Diamond S."/>
            <person name="Andeer P.F."/>
            <person name="Li Z."/>
            <person name="Crits-Christoph A."/>
            <person name="Burstein D."/>
            <person name="Anantharaman K."/>
            <person name="Lane K.R."/>
            <person name="Thomas B.C."/>
            <person name="Pan C."/>
            <person name="Northen T.R."/>
            <person name="Banfield J.F."/>
        </authorList>
    </citation>
    <scope>NUCLEOTIDE SEQUENCE [LARGE SCALE GENOMIC DNA]</scope>
    <source>
        <strain evidence="6">NP_3</strain>
    </source>
</reference>
<keyword evidence="2" id="KW-0238">DNA-binding</keyword>
<dbReference type="PANTHER" id="PTHR24567:SF74">
    <property type="entry name" value="HTH-TYPE TRANSCRIPTIONAL REGULATOR ARCR"/>
    <property type="match status" value="1"/>
</dbReference>
<dbReference type="PROSITE" id="PS51063">
    <property type="entry name" value="HTH_CRP_2"/>
    <property type="match status" value="1"/>
</dbReference>
<dbReference type="CDD" id="cd00038">
    <property type="entry name" value="CAP_ED"/>
    <property type="match status" value="1"/>
</dbReference>
<gene>
    <name evidence="6" type="ORF">E6H00_14765</name>
</gene>
<dbReference type="InterPro" id="IPR036390">
    <property type="entry name" value="WH_DNA-bd_sf"/>
</dbReference>
<organism evidence="6 7">
    <name type="scientific">Candidatus Segetimicrobium genomatis</name>
    <dbReference type="NCBI Taxonomy" id="2569760"/>
    <lineage>
        <taxon>Bacteria</taxon>
        <taxon>Bacillati</taxon>
        <taxon>Candidatus Sysuimicrobiota</taxon>
        <taxon>Candidatus Sysuimicrobiia</taxon>
        <taxon>Candidatus Sysuimicrobiales</taxon>
        <taxon>Candidatus Segetimicrobiaceae</taxon>
        <taxon>Candidatus Segetimicrobium</taxon>
    </lineage>
</organism>
<dbReference type="InterPro" id="IPR012318">
    <property type="entry name" value="HTH_CRP"/>
</dbReference>
<comment type="caution">
    <text evidence="6">The sequence shown here is derived from an EMBL/GenBank/DDBJ whole genome shotgun (WGS) entry which is preliminary data.</text>
</comment>
<dbReference type="GO" id="GO:0005829">
    <property type="term" value="C:cytosol"/>
    <property type="evidence" value="ECO:0007669"/>
    <property type="project" value="TreeGrafter"/>
</dbReference>
<dbReference type="GO" id="GO:0003700">
    <property type="term" value="F:DNA-binding transcription factor activity"/>
    <property type="evidence" value="ECO:0007669"/>
    <property type="project" value="TreeGrafter"/>
</dbReference>
<dbReference type="SUPFAM" id="SSF46785">
    <property type="entry name" value="Winged helix' DNA-binding domain"/>
    <property type="match status" value="1"/>
</dbReference>
<dbReference type="InterPro" id="IPR000595">
    <property type="entry name" value="cNMP-bd_dom"/>
</dbReference>
<name>A0A537JWX8_9BACT</name>
<protein>
    <submittedName>
        <fullName evidence="6">Crp/Fnr family transcriptional regulator</fullName>
    </submittedName>
</protein>
<evidence type="ECO:0000256" key="2">
    <source>
        <dbReference type="ARBA" id="ARBA00023125"/>
    </source>
</evidence>
<feature type="domain" description="HTH crp-type" evidence="5">
    <location>
        <begin position="163"/>
        <end position="236"/>
    </location>
</feature>
<proteinExistence type="predicted"/>
<evidence type="ECO:0000256" key="3">
    <source>
        <dbReference type="ARBA" id="ARBA00023163"/>
    </source>
</evidence>
<dbReference type="InterPro" id="IPR036388">
    <property type="entry name" value="WH-like_DNA-bd_sf"/>
</dbReference>
<dbReference type="Pfam" id="PF00027">
    <property type="entry name" value="cNMP_binding"/>
    <property type="match status" value="1"/>
</dbReference>
<keyword evidence="1" id="KW-0805">Transcription regulation</keyword>
<accession>A0A537JWX8</accession>
<dbReference type="AlphaFoldDB" id="A0A537JWX8"/>
<dbReference type="Proteomes" id="UP000318509">
    <property type="component" value="Unassembled WGS sequence"/>
</dbReference>
<dbReference type="InterPro" id="IPR014710">
    <property type="entry name" value="RmlC-like_jellyroll"/>
</dbReference>
<dbReference type="InterPro" id="IPR050397">
    <property type="entry name" value="Env_Response_Regulators"/>
</dbReference>
<keyword evidence="3" id="KW-0804">Transcription</keyword>